<evidence type="ECO:0000256" key="5">
    <source>
        <dbReference type="PIRSR" id="PIRSR607583-1"/>
    </source>
</evidence>
<feature type="signal peptide" evidence="8">
    <location>
        <begin position="1"/>
        <end position="18"/>
    </location>
</feature>
<evidence type="ECO:0000259" key="9">
    <source>
        <dbReference type="PROSITE" id="PS51865"/>
    </source>
</evidence>
<reference evidence="10" key="1">
    <citation type="submission" date="2014-09" db="EMBL/GenBank/DDBJ databases">
        <title>Draft genome sequence of an oleaginous Mucoromycotina fungus Mucor ambiguus NBRC6742.</title>
        <authorList>
            <person name="Takeda I."/>
            <person name="Yamane N."/>
            <person name="Morita T."/>
            <person name="Tamano K."/>
            <person name="Machida M."/>
            <person name="Baker S."/>
            <person name="Koike H."/>
        </authorList>
    </citation>
    <scope>NUCLEOTIDE SEQUENCE</scope>
    <source>
        <strain evidence="10">NBRC 6742</strain>
    </source>
</reference>
<dbReference type="OrthoDB" id="3318at2759"/>
<organism evidence="10">
    <name type="scientific">Mucor ambiguus</name>
    <dbReference type="NCBI Taxonomy" id="91626"/>
    <lineage>
        <taxon>Eukaryota</taxon>
        <taxon>Fungi</taxon>
        <taxon>Fungi incertae sedis</taxon>
        <taxon>Mucoromycota</taxon>
        <taxon>Mucoromycotina</taxon>
        <taxon>Mucoromycetes</taxon>
        <taxon>Mucorales</taxon>
        <taxon>Mucorineae</taxon>
        <taxon>Mucoraceae</taxon>
        <taxon>Mucor</taxon>
    </lineage>
</organism>
<dbReference type="Gene3D" id="2.30.42.10">
    <property type="match status" value="2"/>
</dbReference>
<feature type="chain" id="PRO_5002209131" evidence="8">
    <location>
        <begin position="19"/>
        <end position="480"/>
    </location>
</feature>
<evidence type="ECO:0000256" key="6">
    <source>
        <dbReference type="SAM" id="MobiDB-lite"/>
    </source>
</evidence>
<evidence type="ECO:0000313" key="10">
    <source>
        <dbReference type="EMBL" id="GAN04141.1"/>
    </source>
</evidence>
<proteinExistence type="predicted"/>
<dbReference type="PROSITE" id="PS51865">
    <property type="entry name" value="PDZ_GRASP"/>
    <property type="match status" value="2"/>
</dbReference>
<dbReference type="Proteomes" id="UP000053815">
    <property type="component" value="Unassembled WGS sequence"/>
</dbReference>
<name>A0A0C9M4G0_9FUNG</name>
<keyword evidence="3" id="KW-0333">Golgi apparatus</keyword>
<feature type="domain" description="PDZ GRASP-type" evidence="9">
    <location>
        <begin position="294"/>
        <end position="383"/>
    </location>
</feature>
<dbReference type="AlphaFoldDB" id="A0A0C9M4G0"/>
<evidence type="ECO:0000256" key="2">
    <source>
        <dbReference type="ARBA" id="ARBA00022737"/>
    </source>
</evidence>
<dbReference type="GO" id="GO:0046872">
    <property type="term" value="F:metal ion binding"/>
    <property type="evidence" value="ECO:0007669"/>
    <property type="project" value="UniProtKB-KW"/>
</dbReference>
<dbReference type="GO" id="GO:0007030">
    <property type="term" value="P:Golgi organization"/>
    <property type="evidence" value="ECO:0007669"/>
    <property type="project" value="TreeGrafter"/>
</dbReference>
<gene>
    <name evidence="10" type="ORF">MAM1_0056c03601</name>
</gene>
<keyword evidence="5" id="KW-0862">Zinc</keyword>
<keyword evidence="2" id="KW-0677">Repeat</keyword>
<evidence type="ECO:0000256" key="1">
    <source>
        <dbReference type="ARBA" id="ARBA00004394"/>
    </source>
</evidence>
<feature type="transmembrane region" description="Helical" evidence="7">
    <location>
        <begin position="148"/>
        <end position="171"/>
    </location>
</feature>
<feature type="compositionally biased region" description="Polar residues" evidence="6">
    <location>
        <begin position="399"/>
        <end position="414"/>
    </location>
</feature>
<dbReference type="InterPro" id="IPR036034">
    <property type="entry name" value="PDZ_sf"/>
</dbReference>
<keyword evidence="11" id="KW-1185">Reference proteome</keyword>
<evidence type="ECO:0000256" key="8">
    <source>
        <dbReference type="SAM" id="SignalP"/>
    </source>
</evidence>
<protein>
    <submittedName>
        <fullName evidence="10">Golgi reassembly-stacking protein 2</fullName>
    </submittedName>
</protein>
<keyword evidence="4 7" id="KW-0472">Membrane</keyword>
<feature type="compositionally biased region" description="Pro residues" evidence="6">
    <location>
        <begin position="438"/>
        <end position="449"/>
    </location>
</feature>
<dbReference type="STRING" id="91626.A0A0C9M4G0"/>
<dbReference type="InterPro" id="IPR024958">
    <property type="entry name" value="GRASP_PDZ"/>
</dbReference>
<evidence type="ECO:0000256" key="3">
    <source>
        <dbReference type="ARBA" id="ARBA00023034"/>
    </source>
</evidence>
<comment type="subcellular location">
    <subcellularLocation>
        <location evidence="1">Golgi apparatus membrane</location>
    </subcellularLocation>
</comment>
<dbReference type="GO" id="GO:0000139">
    <property type="term" value="C:Golgi membrane"/>
    <property type="evidence" value="ECO:0007669"/>
    <property type="project" value="UniProtKB-SubCell"/>
</dbReference>
<keyword evidence="7" id="KW-1133">Transmembrane helix</keyword>
<evidence type="ECO:0000256" key="7">
    <source>
        <dbReference type="SAM" id="Phobius"/>
    </source>
</evidence>
<feature type="compositionally biased region" description="Low complexity" evidence="6">
    <location>
        <begin position="461"/>
        <end position="480"/>
    </location>
</feature>
<keyword evidence="8" id="KW-0732">Signal</keyword>
<keyword evidence="7" id="KW-0812">Transmembrane</keyword>
<dbReference type="Pfam" id="PF04495">
    <property type="entry name" value="GRASP55_65"/>
    <property type="match status" value="2"/>
</dbReference>
<feature type="binding site" evidence="5">
    <location>
        <position position="286"/>
    </location>
    <ligand>
        <name>Zn(2+)</name>
        <dbReference type="ChEBI" id="CHEBI:29105"/>
    </ligand>
</feature>
<keyword evidence="5" id="KW-0479">Metal-binding</keyword>
<dbReference type="PANTHER" id="PTHR12893">
    <property type="entry name" value="GOLGI REASSEMBLY STACKING PROTEIN GRASP"/>
    <property type="match status" value="1"/>
</dbReference>
<evidence type="ECO:0000256" key="4">
    <source>
        <dbReference type="ARBA" id="ARBA00023136"/>
    </source>
</evidence>
<feature type="domain" description="PDZ GRASP-type" evidence="9">
    <location>
        <begin position="192"/>
        <end position="288"/>
    </location>
</feature>
<accession>A0A0C9M4G0</accession>
<dbReference type="FunFam" id="2.30.42.10:FF:000026">
    <property type="entry name" value="Golgi reassembly stacking protein 2"/>
    <property type="match status" value="1"/>
</dbReference>
<feature type="region of interest" description="Disordered" evidence="6">
    <location>
        <begin position="392"/>
        <end position="480"/>
    </location>
</feature>
<dbReference type="SUPFAM" id="SSF50156">
    <property type="entry name" value="PDZ domain-like"/>
    <property type="match status" value="2"/>
</dbReference>
<feature type="binding site" evidence="5">
    <location>
        <position position="195"/>
    </location>
    <ligand>
        <name>Zn(2+)</name>
        <dbReference type="ChEBI" id="CHEBI:29105"/>
    </ligand>
</feature>
<evidence type="ECO:0000313" key="11">
    <source>
        <dbReference type="Proteomes" id="UP000053815"/>
    </source>
</evidence>
<dbReference type="EMBL" id="DF836345">
    <property type="protein sequence ID" value="GAN04141.1"/>
    <property type="molecule type" value="Genomic_DNA"/>
</dbReference>
<sequence>MKTTWLLATIFCIQYVWANTEKLVLQVDSQKLTSCDPHFEALSKAREAASLQPPFSEIQSSIIPQRDAQWYSLDNVKDNATYEIKVSYPATPADFYLKIVNQCKRSDGSLAFTLQVAAKYTGVSQIKDMEIQPVIYNLVLENLYLGFLFYQVYKIVVAIIVVLVIGFFLWMPYSSGQAYKMGGAQSSEQGQYGFHVLKVKENSPAFHAGIEQFFDYIVNINGIPLNNGDSQTLLKTLQEYEGKPLPMGVYSSKEQSFREITLTPSRDWHPDDPNEKSLIGCSIRFCSFERAGENVWHVLDVSPNSPAEMAGIIPYSDYIIGSPHMTLRNEDDFYDLVEQYLGKPLRLYLYNSEWDSCRECIIVPNHEWGGNGSLGCDVGYGLLHRIPRKKSDRELQADEGQQQHSESVTYSDTIFNAPELPASDEEEVLEEAKQVSLPPSPTNQSPQPPLEAEAEAEAGVEAEAGAATATEAQASSTATP</sequence>
<dbReference type="InterPro" id="IPR007583">
    <property type="entry name" value="GRASP55_65"/>
</dbReference>
<dbReference type="PANTHER" id="PTHR12893:SF0">
    <property type="entry name" value="GRASP65"/>
    <property type="match status" value="1"/>
</dbReference>